<keyword evidence="2" id="KW-1185">Reference proteome</keyword>
<proteinExistence type="predicted"/>
<evidence type="ECO:0000313" key="1">
    <source>
        <dbReference type="EMBL" id="QGP92650.1"/>
    </source>
</evidence>
<dbReference type="Proteomes" id="UP000425916">
    <property type="component" value="Chromosome"/>
</dbReference>
<reference evidence="1 2" key="1">
    <citation type="submission" date="2019-11" db="EMBL/GenBank/DDBJ databases">
        <title>Genome sequence of Moorella glycerini DSM11254.</title>
        <authorList>
            <person name="Poehlein A."/>
            <person name="Boeer T."/>
            <person name="Daniel R."/>
        </authorList>
    </citation>
    <scope>NUCLEOTIDE SEQUENCE [LARGE SCALE GENOMIC DNA]</scope>
    <source>
        <strain evidence="1 2">DSM 11254</strain>
    </source>
</reference>
<accession>A0A6I5ZS32</accession>
<dbReference type="OrthoDB" id="161134at2"/>
<name>A0A6I5ZS32_9FIRM</name>
<evidence type="ECO:0000313" key="2">
    <source>
        <dbReference type="Proteomes" id="UP000425916"/>
    </source>
</evidence>
<dbReference type="EMBL" id="CP046244">
    <property type="protein sequence ID" value="QGP92650.1"/>
    <property type="molecule type" value="Genomic_DNA"/>
</dbReference>
<gene>
    <name evidence="1" type="ORF">MGLY_20380</name>
</gene>
<sequence>MSTLERLKRLEGLVQVFGSDRLLDTTINKLMKTKKQELVKRLSSIQYELKRLEQTYQINSNEFKDKYHAGLLGDDVDYIKWASLIDMEQRIRKQMRYLDDDS</sequence>
<dbReference type="RefSeq" id="WP_156273524.1">
    <property type="nucleotide sequence ID" value="NZ_CP046244.1"/>
</dbReference>
<organism evidence="1 2">
    <name type="scientific">Neomoorella glycerini</name>
    <dbReference type="NCBI Taxonomy" id="55779"/>
    <lineage>
        <taxon>Bacteria</taxon>
        <taxon>Bacillati</taxon>
        <taxon>Bacillota</taxon>
        <taxon>Clostridia</taxon>
        <taxon>Neomoorellales</taxon>
        <taxon>Neomoorellaceae</taxon>
        <taxon>Neomoorella</taxon>
    </lineage>
</organism>
<dbReference type="AlphaFoldDB" id="A0A6I5ZS32"/>
<protein>
    <submittedName>
        <fullName evidence="1">Uncharacterized protein</fullName>
    </submittedName>
</protein>